<keyword evidence="4 5" id="KW-0440">LIM domain</keyword>
<dbReference type="AlphaFoldDB" id="A0A8H7UX84"/>
<dbReference type="Pfam" id="PF00412">
    <property type="entry name" value="LIM"/>
    <property type="match status" value="3"/>
</dbReference>
<dbReference type="OrthoDB" id="1112565at2759"/>
<dbReference type="PANTHER" id="PTHR24205:SF16">
    <property type="entry name" value="GH01042P-RELATED"/>
    <property type="match status" value="1"/>
</dbReference>
<evidence type="ECO:0000256" key="6">
    <source>
        <dbReference type="SAM" id="MobiDB-lite"/>
    </source>
</evidence>
<feature type="domain" description="LIM zinc-binding" evidence="7">
    <location>
        <begin position="141"/>
        <end position="203"/>
    </location>
</feature>
<reference evidence="8" key="1">
    <citation type="submission" date="2020-12" db="EMBL/GenBank/DDBJ databases">
        <title>Metabolic potential, ecology and presence of endohyphal bacteria is reflected in genomic diversity of Mucoromycotina.</title>
        <authorList>
            <person name="Muszewska A."/>
            <person name="Okrasinska A."/>
            <person name="Steczkiewicz K."/>
            <person name="Drgas O."/>
            <person name="Orlowska M."/>
            <person name="Perlinska-Lenart U."/>
            <person name="Aleksandrzak-Piekarczyk T."/>
            <person name="Szatraj K."/>
            <person name="Zielenkiewicz U."/>
            <person name="Pilsyk S."/>
            <person name="Malc E."/>
            <person name="Mieczkowski P."/>
            <person name="Kruszewska J.S."/>
            <person name="Biernat P."/>
            <person name="Pawlowska J."/>
        </authorList>
    </citation>
    <scope>NUCLEOTIDE SEQUENCE</scope>
    <source>
        <strain evidence="8">CBS 226.32</strain>
    </source>
</reference>
<dbReference type="GO" id="GO:0046872">
    <property type="term" value="F:metal ion binding"/>
    <property type="evidence" value="ECO:0007669"/>
    <property type="project" value="UniProtKB-KW"/>
</dbReference>
<protein>
    <recommendedName>
        <fullName evidence="7">LIM zinc-binding domain-containing protein</fullName>
    </recommendedName>
</protein>
<keyword evidence="2" id="KW-0677">Repeat</keyword>
<dbReference type="InterPro" id="IPR001781">
    <property type="entry name" value="Znf_LIM"/>
</dbReference>
<dbReference type="CDD" id="cd08368">
    <property type="entry name" value="LIM"/>
    <property type="match status" value="1"/>
</dbReference>
<keyword evidence="9" id="KW-1185">Reference proteome</keyword>
<name>A0A8H7UX84_9FUNG</name>
<feature type="compositionally biased region" description="Low complexity" evidence="6">
    <location>
        <begin position="205"/>
        <end position="242"/>
    </location>
</feature>
<evidence type="ECO:0000256" key="3">
    <source>
        <dbReference type="ARBA" id="ARBA00022833"/>
    </source>
</evidence>
<feature type="domain" description="LIM zinc-binding" evidence="7">
    <location>
        <begin position="563"/>
        <end position="629"/>
    </location>
</feature>
<keyword evidence="1 5" id="KW-0479">Metal-binding</keyword>
<dbReference type="Proteomes" id="UP000650833">
    <property type="component" value="Unassembled WGS sequence"/>
</dbReference>
<dbReference type="PROSITE" id="PS50023">
    <property type="entry name" value="LIM_DOMAIN_2"/>
    <property type="match status" value="3"/>
</dbReference>
<comment type="caution">
    <text evidence="8">The sequence shown here is derived from an EMBL/GenBank/DDBJ whole genome shotgun (WGS) entry which is preliminary data.</text>
</comment>
<sequence length="633" mass="70453">MTFCIYCNQNVYTNTATCPKCYRTIQNTTNNKQPTAASSSLLAKAAMFPSQARLSQANTDKWQDTYGKKAIFNNGLGSTSTPIRTRQQRVMPQFETQQPKDNSNMKSCAKCQRKQNSWTDLNNFSIYNSAYYCKPCLTEKLACPGCSKPVDRADIQTLFNNQTWHSCCFQCNHCKSPLKSMLASIDSQGMPSCRTCQLKDQMQVSQSPKPGTPSSSTPILSSLASSKSTVTTTTPSTSTDSPYFRYQRTRRSSMFNSTNALAEETIKSRSVCPTSPSVSTVSYSSIDSSMSSQSATELAIEPKKTESTALPRRRKVVKKPCKECGQHVSKKDYRGLKIHTGEVLCFHTYCLFCAKCHQTFNGLEFCTDGKNFYHTECPSTAITSIPSSPVSAVGSRQGTPQSEEDEAYPRTPPPHNTYFDIVSSSPTDTASPPFSSTELPKKQNVVVPEPTIVMCNTCTKPVTDTCLELSNNFYHKECLLCAGCNKTVPTDRKLIKHQDKLYCDHCTPSNNKTTATKRAIKSELKINTETDTKEPPRRNSTITTPSDIFKSRKKVLPRLGGVRTCARCNESMPFSDTQPGPNASRWHKKCLRCTGCKKQMDSDAHMTVNKESGLCLVYCRDCLDETPKPRFVR</sequence>
<proteinExistence type="predicted"/>
<keyword evidence="3 5" id="KW-0862">Zinc</keyword>
<evidence type="ECO:0000256" key="4">
    <source>
        <dbReference type="ARBA" id="ARBA00023038"/>
    </source>
</evidence>
<evidence type="ECO:0000256" key="1">
    <source>
        <dbReference type="ARBA" id="ARBA00022723"/>
    </source>
</evidence>
<evidence type="ECO:0000256" key="2">
    <source>
        <dbReference type="ARBA" id="ARBA00022737"/>
    </source>
</evidence>
<organism evidence="8 9">
    <name type="scientific">Mucor plumbeus</name>
    <dbReference type="NCBI Taxonomy" id="97098"/>
    <lineage>
        <taxon>Eukaryota</taxon>
        <taxon>Fungi</taxon>
        <taxon>Fungi incertae sedis</taxon>
        <taxon>Mucoromycota</taxon>
        <taxon>Mucoromycotina</taxon>
        <taxon>Mucoromycetes</taxon>
        <taxon>Mucorales</taxon>
        <taxon>Mucorineae</taxon>
        <taxon>Mucoraceae</taxon>
        <taxon>Mucor</taxon>
    </lineage>
</organism>
<feature type="region of interest" description="Disordered" evidence="6">
    <location>
        <begin position="204"/>
        <end position="245"/>
    </location>
</feature>
<evidence type="ECO:0000256" key="5">
    <source>
        <dbReference type="PROSITE-ProRule" id="PRU00125"/>
    </source>
</evidence>
<evidence type="ECO:0000313" key="9">
    <source>
        <dbReference type="Proteomes" id="UP000650833"/>
    </source>
</evidence>
<dbReference type="PROSITE" id="PS00478">
    <property type="entry name" value="LIM_DOMAIN_1"/>
    <property type="match status" value="3"/>
</dbReference>
<accession>A0A8H7UX84</accession>
<dbReference type="PANTHER" id="PTHR24205">
    <property type="entry name" value="FOUR AND A HALF LIM DOMAINS PROTEIN"/>
    <property type="match status" value="1"/>
</dbReference>
<feature type="domain" description="LIM zinc-binding" evidence="7">
    <location>
        <begin position="453"/>
        <end position="513"/>
    </location>
</feature>
<evidence type="ECO:0000259" key="7">
    <source>
        <dbReference type="PROSITE" id="PS50023"/>
    </source>
</evidence>
<gene>
    <name evidence="8" type="ORF">INT46_009755</name>
</gene>
<dbReference type="EMBL" id="JAEPRC010000618">
    <property type="protein sequence ID" value="KAG2193959.1"/>
    <property type="molecule type" value="Genomic_DNA"/>
</dbReference>
<dbReference type="Gene3D" id="2.10.110.10">
    <property type="entry name" value="Cysteine Rich Protein"/>
    <property type="match status" value="4"/>
</dbReference>
<evidence type="ECO:0000313" key="8">
    <source>
        <dbReference type="EMBL" id="KAG2193959.1"/>
    </source>
</evidence>
<feature type="region of interest" description="Disordered" evidence="6">
    <location>
        <begin position="385"/>
        <end position="416"/>
    </location>
</feature>
<dbReference type="SMART" id="SM00132">
    <property type="entry name" value="LIM"/>
    <property type="match status" value="4"/>
</dbReference>